<keyword evidence="2" id="KW-0547">Nucleotide-binding</keyword>
<dbReference type="OrthoDB" id="9806903at2"/>
<feature type="domain" description="AAA+ ATPase" evidence="4">
    <location>
        <begin position="68"/>
        <end position="214"/>
    </location>
</feature>
<name>A0A1L5F4Z4_CLOKL</name>
<evidence type="ECO:0000256" key="1">
    <source>
        <dbReference type="ARBA" id="ARBA00006914"/>
    </source>
</evidence>
<dbReference type="Pfam" id="PF00004">
    <property type="entry name" value="AAA"/>
    <property type="match status" value="1"/>
</dbReference>
<accession>A0A1L5F4Z4</accession>
<dbReference type="CDD" id="cd19481">
    <property type="entry name" value="RecA-like_protease"/>
    <property type="match status" value="1"/>
</dbReference>
<dbReference type="InterPro" id="IPR003593">
    <property type="entry name" value="AAA+_ATPase"/>
</dbReference>
<keyword evidence="3" id="KW-0067">ATP-binding</keyword>
<proteinExistence type="inferred from homology"/>
<dbReference type="InterPro" id="IPR003959">
    <property type="entry name" value="ATPase_AAA_core"/>
</dbReference>
<evidence type="ECO:0000313" key="6">
    <source>
        <dbReference type="Proteomes" id="UP000184604"/>
    </source>
</evidence>
<comment type="similarity">
    <text evidence="1">Belongs to the AAA ATPase family.</text>
</comment>
<dbReference type="InterPro" id="IPR027417">
    <property type="entry name" value="P-loop_NTPase"/>
</dbReference>
<dbReference type="Gene3D" id="3.40.50.300">
    <property type="entry name" value="P-loop containing nucleotide triphosphate hydrolases"/>
    <property type="match status" value="1"/>
</dbReference>
<dbReference type="InterPro" id="IPR050221">
    <property type="entry name" value="26S_Proteasome_ATPase"/>
</dbReference>
<evidence type="ECO:0000256" key="3">
    <source>
        <dbReference type="ARBA" id="ARBA00022840"/>
    </source>
</evidence>
<dbReference type="SMART" id="SM00382">
    <property type="entry name" value="AAA"/>
    <property type="match status" value="1"/>
</dbReference>
<dbReference type="SUPFAM" id="SSF52540">
    <property type="entry name" value="P-loop containing nucleoside triphosphate hydrolases"/>
    <property type="match status" value="1"/>
</dbReference>
<sequence length="294" mass="33830">MSLRNENNNEFNFDKRAERYEVKEPKWDFKSLILTKNVLEELEISLSIIENETLVFDTWGLRTFEPHPRSALNFYGPPGTGKTMAAHAIANKLGKKILIASYAQIESKYHGEGPKNVEALFMAAQNNDAVLFIDEADSMLSKRLTHVTQGSEQAINSMRSQLLICLEKFKGVVIFATNLVKNYDYAFETRVKNINFTMPDEECREKIWEVHLLPSIPKSYDVNTKELAEKFTDFCGRDIKNAVIDACLFVAVNKKDELNQNDIIKACDRILEKRNNLHEAENNDLYKNSKFDYN</sequence>
<dbReference type="AlphaFoldDB" id="A0A1L5F4Z4"/>
<evidence type="ECO:0000259" key="4">
    <source>
        <dbReference type="SMART" id="SM00382"/>
    </source>
</evidence>
<evidence type="ECO:0000256" key="2">
    <source>
        <dbReference type="ARBA" id="ARBA00022741"/>
    </source>
</evidence>
<dbReference type="Proteomes" id="UP000184604">
    <property type="component" value="Chromosome"/>
</dbReference>
<gene>
    <name evidence="5" type="ORF">BS101_04740</name>
</gene>
<dbReference type="Gene3D" id="1.10.8.60">
    <property type="match status" value="1"/>
</dbReference>
<organism evidence="5 6">
    <name type="scientific">Clostridium kluyveri</name>
    <dbReference type="NCBI Taxonomy" id="1534"/>
    <lineage>
        <taxon>Bacteria</taxon>
        <taxon>Bacillati</taxon>
        <taxon>Bacillota</taxon>
        <taxon>Clostridia</taxon>
        <taxon>Eubacteriales</taxon>
        <taxon>Clostridiaceae</taxon>
        <taxon>Clostridium</taxon>
    </lineage>
</organism>
<reference evidence="5 6" key="1">
    <citation type="submission" date="2016-12" db="EMBL/GenBank/DDBJ databases">
        <title>Complete genome sequence of Clostridium kluyveri JZZ isolated from the pit mud of a Chinese flavor liquor-making factory.</title>
        <authorList>
            <person name="Wang Y."/>
        </authorList>
    </citation>
    <scope>NUCLEOTIDE SEQUENCE [LARGE SCALE GENOMIC DNA]</scope>
    <source>
        <strain evidence="5 6">JZZ</strain>
    </source>
</reference>
<evidence type="ECO:0000313" key="5">
    <source>
        <dbReference type="EMBL" id="APM38091.1"/>
    </source>
</evidence>
<dbReference type="PANTHER" id="PTHR23073">
    <property type="entry name" value="26S PROTEASOME REGULATORY SUBUNIT"/>
    <property type="match status" value="1"/>
</dbReference>
<dbReference type="GO" id="GO:0016887">
    <property type="term" value="F:ATP hydrolysis activity"/>
    <property type="evidence" value="ECO:0007669"/>
    <property type="project" value="InterPro"/>
</dbReference>
<protein>
    <recommendedName>
        <fullName evidence="4">AAA+ ATPase domain-containing protein</fullName>
    </recommendedName>
</protein>
<dbReference type="EMBL" id="CP018335">
    <property type="protein sequence ID" value="APM38091.1"/>
    <property type="molecule type" value="Genomic_DNA"/>
</dbReference>
<dbReference type="RefSeq" id="WP_073537780.1">
    <property type="nucleotide sequence ID" value="NZ_CP018335.1"/>
</dbReference>
<dbReference type="GO" id="GO:0005524">
    <property type="term" value="F:ATP binding"/>
    <property type="evidence" value="ECO:0007669"/>
    <property type="project" value="UniProtKB-KW"/>
</dbReference>